<accession>A0ABZ1CBA3</accession>
<name>A0ABZ1CBA3_9BACT</name>
<dbReference type="RefSeq" id="WP_324726089.1">
    <property type="nucleotide sequence ID" value="NZ_CP139781.1"/>
</dbReference>
<dbReference type="NCBIfam" id="TIGR02436">
    <property type="entry name" value="four helix bundle protein"/>
    <property type="match status" value="1"/>
</dbReference>
<organism evidence="1 2">
    <name type="scientific">Actomonas aquatica</name>
    <dbReference type="NCBI Taxonomy" id="2866162"/>
    <lineage>
        <taxon>Bacteria</taxon>
        <taxon>Pseudomonadati</taxon>
        <taxon>Verrucomicrobiota</taxon>
        <taxon>Opitutia</taxon>
        <taxon>Opitutales</taxon>
        <taxon>Opitutaceae</taxon>
        <taxon>Actomonas</taxon>
    </lineage>
</organism>
<gene>
    <name evidence="1" type="ORF">K1X11_004220</name>
</gene>
<reference evidence="1 2" key="2">
    <citation type="submission" date="2023-12" db="EMBL/GenBank/DDBJ databases">
        <title>Description of an unclassified Opitutus bacterium of Verrucomicrobiota.</title>
        <authorList>
            <person name="Zhang D.-F."/>
        </authorList>
    </citation>
    <scope>NUCLEOTIDE SEQUENCE [LARGE SCALE GENOMIC DNA]</scope>
    <source>
        <strain evidence="1 2">WL0086</strain>
    </source>
</reference>
<dbReference type="PANTHER" id="PTHR38471:SF2">
    <property type="entry name" value="FOUR HELIX BUNDLE PROTEIN"/>
    <property type="match status" value="1"/>
</dbReference>
<reference evidence="1 2" key="1">
    <citation type="submission" date="2021-08" db="EMBL/GenBank/DDBJ databases">
        <authorList>
            <person name="Zhang D."/>
            <person name="Zhang A."/>
            <person name="Wang L."/>
        </authorList>
    </citation>
    <scope>NUCLEOTIDE SEQUENCE [LARGE SCALE GENOMIC DNA]</scope>
    <source>
        <strain evidence="1 2">WL0086</strain>
    </source>
</reference>
<evidence type="ECO:0000313" key="1">
    <source>
        <dbReference type="EMBL" id="WRQ88597.1"/>
    </source>
</evidence>
<dbReference type="InterPro" id="IPR036583">
    <property type="entry name" value="23S_rRNA_IVS_sf"/>
</dbReference>
<keyword evidence="2" id="KW-1185">Reference proteome</keyword>
<dbReference type="PANTHER" id="PTHR38471">
    <property type="entry name" value="FOUR HELIX BUNDLE PROTEIN"/>
    <property type="match status" value="1"/>
</dbReference>
<proteinExistence type="predicted"/>
<dbReference type="Proteomes" id="UP000738431">
    <property type="component" value="Chromosome"/>
</dbReference>
<sequence>MSFAERFENLEIWQQAQELAVQIYSEFGASSPSARDLRFNSQIQAAAVSISNNIAEGFDSGSNPEFARFLRIAKRSCAEVRSMFYLAVRLNYLSSARSGELRNDAEVLSKRIAAFTRTLK</sequence>
<dbReference type="Pfam" id="PF05635">
    <property type="entry name" value="23S_rRNA_IVP"/>
    <property type="match status" value="1"/>
</dbReference>
<evidence type="ECO:0000313" key="2">
    <source>
        <dbReference type="Proteomes" id="UP000738431"/>
    </source>
</evidence>
<dbReference type="EMBL" id="CP139781">
    <property type="protein sequence ID" value="WRQ88597.1"/>
    <property type="molecule type" value="Genomic_DNA"/>
</dbReference>
<dbReference type="Gene3D" id="1.20.1440.60">
    <property type="entry name" value="23S rRNA-intervening sequence"/>
    <property type="match status" value="1"/>
</dbReference>
<dbReference type="SUPFAM" id="SSF158446">
    <property type="entry name" value="IVS-encoded protein-like"/>
    <property type="match status" value="1"/>
</dbReference>
<dbReference type="CDD" id="cd16377">
    <property type="entry name" value="23S_rRNA_IVP_like"/>
    <property type="match status" value="1"/>
</dbReference>
<protein>
    <submittedName>
        <fullName evidence="1">Four helix bundle protein</fullName>
    </submittedName>
</protein>
<dbReference type="InterPro" id="IPR012657">
    <property type="entry name" value="23S_rRNA-intervening_sequence"/>
</dbReference>